<feature type="region of interest" description="Disordered" evidence="5">
    <location>
        <begin position="818"/>
        <end position="862"/>
    </location>
</feature>
<keyword evidence="3" id="KW-0694">RNA-binding</keyword>
<dbReference type="GO" id="GO:0071541">
    <property type="term" value="C:eukaryotic translation initiation factor 3 complex, eIF3m"/>
    <property type="evidence" value="ECO:0007669"/>
    <property type="project" value="TreeGrafter"/>
</dbReference>
<dbReference type="AlphaFoldDB" id="A0AA35RH70"/>
<dbReference type="InterPro" id="IPR001806">
    <property type="entry name" value="Small_GTPase"/>
</dbReference>
<dbReference type="EMBL" id="CASHTH010001006">
    <property type="protein sequence ID" value="CAI8010052.1"/>
    <property type="molecule type" value="Genomic_DNA"/>
</dbReference>
<dbReference type="InterPro" id="IPR054711">
    <property type="entry name" value="eIF3a_PCI_TPR-like"/>
</dbReference>
<dbReference type="GO" id="GO:0003924">
    <property type="term" value="F:GTPase activity"/>
    <property type="evidence" value="ECO:0007669"/>
    <property type="project" value="InterPro"/>
</dbReference>
<dbReference type="SUPFAM" id="SSF52540">
    <property type="entry name" value="P-loop containing nucleoside triphosphate hydrolases"/>
    <property type="match status" value="1"/>
</dbReference>
<dbReference type="GO" id="GO:0003743">
    <property type="term" value="F:translation initiation factor activity"/>
    <property type="evidence" value="ECO:0007669"/>
    <property type="project" value="UniProtKB-KW"/>
</dbReference>
<evidence type="ECO:0000256" key="1">
    <source>
        <dbReference type="ARBA" id="ARBA00022490"/>
    </source>
</evidence>
<dbReference type="Gene3D" id="3.40.50.300">
    <property type="entry name" value="P-loop containing nucleotide triphosphate hydrolases"/>
    <property type="match status" value="1"/>
</dbReference>
<sequence length="862" mass="99596">MYPSVVIFPPNITYTLMSLCKRLRYAHACARRRGRCTRSSNVGMSDSEEEATRSGRLLKVVLLGDGTAGKTSIATRFSQNHFGKTYQQTVGLDFFLKRITLPGGASVGLQVWDIGGQSLGGKMLENYIYGCNVVMFVYDITNYSSFENLDDWLAIVKRECSKADTRPPHFALVANKTDLEHMRTVRKEKHTKYAQQHQMSSHFVSSKTNDMINACFLKVAAEVMKVKLTPADIQRVTVSPHIYLSKLHALRNQEFIEVDKKESGLECLNDVIHSKKHRQTWTTTHEHIMKLFVELCVDLQRSAFAKDGLYQYRNICREVSLHSFEVVVKHFLKLASDRADAAREESEQAVLHEVEDLDVIMTPENLLLSTVSGEGVKERSDRVLLAPWVKFLWESYRNMLELLKNNNTIERLYAEVAKEAFKFCLKYQRRTEFRKLCEILKNHLTQAQKYQSQSHSLRFENPETIQYLVDVRFEQLECSISIDLWQEAFKAIEEIHNLLELSGKAPRPGLLDNYYSRQAKVYWMANNRLFHAAALHKLFVLWKEQKKSVSQEELQRIASRVLLATLCVPIKPTPSDVDRFLEVDQANREKARRLAALLRMTSLPTRASLLRDVGRHSVLQHTPPELQLLYTCLEVEFNPLQLCRKVSPVLDGLADDEILSQYVEPTREVLLVRLIKEVSQVYETVKLDWLTNLVPFTTSTHLETVVIETAHSNGIQVHIDHRTNCLRFGSDMSFSYKNESPEGPYVQPMPSEALCCQLQMFSAALQQAVQIITTKESEREQAETMRELSQSYLDHARVEHRNVLARKQLIEARKEYIESQSRAKEHKENAEKRQKEEQERKAELERLEREAEERAESKKKKR</sequence>
<evidence type="ECO:0000313" key="7">
    <source>
        <dbReference type="EMBL" id="CAI8010052.1"/>
    </source>
</evidence>
<comment type="caution">
    <text evidence="7">The sequence shown here is derived from an EMBL/GenBank/DDBJ whole genome shotgun (WGS) entry which is preliminary data.</text>
</comment>
<dbReference type="Pfam" id="PF22591">
    <property type="entry name" value="eIF3a_PCI_TPR-like"/>
    <property type="match status" value="1"/>
</dbReference>
<evidence type="ECO:0000256" key="4">
    <source>
        <dbReference type="ARBA" id="ARBA00022917"/>
    </source>
</evidence>
<dbReference type="GO" id="GO:0071540">
    <property type="term" value="C:eukaryotic translation initiation factor 3 complex, eIF3e"/>
    <property type="evidence" value="ECO:0007669"/>
    <property type="project" value="TreeGrafter"/>
</dbReference>
<dbReference type="Gene3D" id="4.10.860.10">
    <property type="entry name" value="UVR domain"/>
    <property type="match status" value="1"/>
</dbReference>
<dbReference type="InterPro" id="IPR027417">
    <property type="entry name" value="P-loop_NTPase"/>
</dbReference>
<dbReference type="GO" id="GO:0003729">
    <property type="term" value="F:mRNA binding"/>
    <property type="evidence" value="ECO:0007669"/>
    <property type="project" value="TreeGrafter"/>
</dbReference>
<dbReference type="SMART" id="SM00173">
    <property type="entry name" value="RAS"/>
    <property type="match status" value="1"/>
</dbReference>
<name>A0AA35RH70_GEOBA</name>
<dbReference type="SMART" id="SM00176">
    <property type="entry name" value="RAN"/>
    <property type="match status" value="1"/>
</dbReference>
<dbReference type="InterPro" id="IPR000717">
    <property type="entry name" value="PCI_dom"/>
</dbReference>
<dbReference type="Gene3D" id="1.25.40.860">
    <property type="match status" value="2"/>
</dbReference>
<keyword evidence="8" id="KW-1185">Reference proteome</keyword>
<proteinExistence type="predicted"/>
<dbReference type="PRINTS" id="PR00449">
    <property type="entry name" value="RASTRNSFRMNG"/>
</dbReference>
<dbReference type="Pfam" id="PF00071">
    <property type="entry name" value="Ras"/>
    <property type="match status" value="1"/>
</dbReference>
<evidence type="ECO:0000256" key="3">
    <source>
        <dbReference type="ARBA" id="ARBA00022884"/>
    </source>
</evidence>
<dbReference type="InterPro" id="IPR027512">
    <property type="entry name" value="EIF3A"/>
</dbReference>
<dbReference type="PROSITE" id="PS50250">
    <property type="entry name" value="PCI"/>
    <property type="match status" value="1"/>
</dbReference>
<keyword evidence="2 7" id="KW-0396">Initiation factor</keyword>
<dbReference type="PANTHER" id="PTHR14005">
    <property type="entry name" value="EUKARYOTIC TRANSLATION INITIATION FACTOR 3, THETA SUBUNIT"/>
    <property type="match status" value="1"/>
</dbReference>
<dbReference type="Proteomes" id="UP001174909">
    <property type="component" value="Unassembled WGS sequence"/>
</dbReference>
<dbReference type="PROSITE" id="PS51419">
    <property type="entry name" value="RAB"/>
    <property type="match status" value="1"/>
</dbReference>
<keyword evidence="4" id="KW-0648">Protein biosynthesis</keyword>
<dbReference type="FunFam" id="3.40.50.300:FF:001508">
    <property type="entry name" value="Small GTP-binding protein Rab28, putative"/>
    <property type="match status" value="1"/>
</dbReference>
<dbReference type="InterPro" id="IPR005225">
    <property type="entry name" value="Small_GTP-bd"/>
</dbReference>
<dbReference type="GO" id="GO:0001732">
    <property type="term" value="P:formation of cytoplasmic translation initiation complex"/>
    <property type="evidence" value="ECO:0007669"/>
    <property type="project" value="TreeGrafter"/>
</dbReference>
<dbReference type="GO" id="GO:0005525">
    <property type="term" value="F:GTP binding"/>
    <property type="evidence" value="ECO:0007669"/>
    <property type="project" value="InterPro"/>
</dbReference>
<evidence type="ECO:0000313" key="8">
    <source>
        <dbReference type="Proteomes" id="UP001174909"/>
    </source>
</evidence>
<evidence type="ECO:0000256" key="2">
    <source>
        <dbReference type="ARBA" id="ARBA00022540"/>
    </source>
</evidence>
<evidence type="ECO:0000259" key="6">
    <source>
        <dbReference type="PROSITE" id="PS50250"/>
    </source>
</evidence>
<dbReference type="GO" id="GO:0002188">
    <property type="term" value="P:translation reinitiation"/>
    <property type="evidence" value="ECO:0007669"/>
    <property type="project" value="TreeGrafter"/>
</dbReference>
<organism evidence="7 8">
    <name type="scientific">Geodia barretti</name>
    <name type="common">Barrett's horny sponge</name>
    <dbReference type="NCBI Taxonomy" id="519541"/>
    <lineage>
        <taxon>Eukaryota</taxon>
        <taxon>Metazoa</taxon>
        <taxon>Porifera</taxon>
        <taxon>Demospongiae</taxon>
        <taxon>Heteroscleromorpha</taxon>
        <taxon>Tetractinellida</taxon>
        <taxon>Astrophorina</taxon>
        <taxon>Geodiidae</taxon>
        <taxon>Geodia</taxon>
    </lineage>
</organism>
<feature type="compositionally biased region" description="Basic and acidic residues" evidence="5">
    <location>
        <begin position="818"/>
        <end position="856"/>
    </location>
</feature>
<dbReference type="PROSITE" id="PS51421">
    <property type="entry name" value="RAS"/>
    <property type="match status" value="1"/>
</dbReference>
<feature type="domain" description="PCI" evidence="6">
    <location>
        <begin position="554"/>
        <end position="733"/>
    </location>
</feature>
<dbReference type="GO" id="GO:0043614">
    <property type="term" value="C:multi-eIF complex"/>
    <property type="evidence" value="ECO:0007669"/>
    <property type="project" value="TreeGrafter"/>
</dbReference>
<dbReference type="PANTHER" id="PTHR14005:SF0">
    <property type="entry name" value="EUKARYOTIC TRANSLATION INITIATION FACTOR 3 SUBUNIT A"/>
    <property type="match status" value="1"/>
</dbReference>
<keyword evidence="1" id="KW-0963">Cytoplasm</keyword>
<dbReference type="NCBIfam" id="TIGR00231">
    <property type="entry name" value="small_GTP"/>
    <property type="match status" value="1"/>
</dbReference>
<dbReference type="SMART" id="SM00175">
    <property type="entry name" value="RAB"/>
    <property type="match status" value="1"/>
</dbReference>
<dbReference type="SMART" id="SM00174">
    <property type="entry name" value="RHO"/>
    <property type="match status" value="1"/>
</dbReference>
<reference evidence="7" key="1">
    <citation type="submission" date="2023-03" db="EMBL/GenBank/DDBJ databases">
        <authorList>
            <person name="Steffen K."/>
            <person name="Cardenas P."/>
        </authorList>
    </citation>
    <scope>NUCLEOTIDE SEQUENCE</scope>
</reference>
<gene>
    <name evidence="7" type="ORF">GBAR_LOCUS6670</name>
</gene>
<protein>
    <submittedName>
        <fullName evidence="7">Eukaryotic translation initiation factor 3 subunit A</fullName>
    </submittedName>
</protein>
<accession>A0AA35RH70</accession>
<evidence type="ECO:0000256" key="5">
    <source>
        <dbReference type="SAM" id="MobiDB-lite"/>
    </source>
</evidence>